<dbReference type="SMART" id="SM00177">
    <property type="entry name" value="ARF"/>
    <property type="match status" value="1"/>
</dbReference>
<evidence type="ECO:0000256" key="3">
    <source>
        <dbReference type="PIRSR" id="PIRSR606689-1"/>
    </source>
</evidence>
<feature type="binding site" evidence="4">
    <location>
        <position position="53"/>
    </location>
    <ligand>
        <name>Mg(2+)</name>
        <dbReference type="ChEBI" id="CHEBI:18420"/>
    </ligand>
</feature>
<organism evidence="5 6">
    <name type="scientific">Tieghemostelium lacteum</name>
    <name type="common">Slime mold</name>
    <name type="synonym">Dictyostelium lacteum</name>
    <dbReference type="NCBI Taxonomy" id="361077"/>
    <lineage>
        <taxon>Eukaryota</taxon>
        <taxon>Amoebozoa</taxon>
        <taxon>Evosea</taxon>
        <taxon>Eumycetozoa</taxon>
        <taxon>Dictyostelia</taxon>
        <taxon>Dictyosteliales</taxon>
        <taxon>Raperosteliaceae</taxon>
        <taxon>Tieghemostelium</taxon>
    </lineage>
</organism>
<dbReference type="AlphaFoldDB" id="A0A151ZEJ7"/>
<comment type="caution">
    <text evidence="5">The sequence shown here is derived from an EMBL/GenBank/DDBJ whole genome shotgun (WGS) entry which is preliminary data.</text>
</comment>
<evidence type="ECO:0000256" key="1">
    <source>
        <dbReference type="ARBA" id="ARBA00022741"/>
    </source>
</evidence>
<dbReference type="InterPro" id="IPR027417">
    <property type="entry name" value="P-loop_NTPase"/>
</dbReference>
<evidence type="ECO:0000313" key="6">
    <source>
        <dbReference type="Proteomes" id="UP000076078"/>
    </source>
</evidence>
<evidence type="ECO:0000256" key="2">
    <source>
        <dbReference type="ARBA" id="ARBA00023134"/>
    </source>
</evidence>
<dbReference type="Proteomes" id="UP000076078">
    <property type="component" value="Unassembled WGS sequence"/>
</dbReference>
<evidence type="ECO:0000256" key="4">
    <source>
        <dbReference type="PIRSR" id="PIRSR606689-2"/>
    </source>
</evidence>
<dbReference type="SUPFAM" id="SSF52540">
    <property type="entry name" value="P-loop containing nucleoside triphosphate hydrolases"/>
    <property type="match status" value="1"/>
</dbReference>
<proteinExistence type="predicted"/>
<dbReference type="InterPro" id="IPR006689">
    <property type="entry name" value="Small_GTPase_ARF/SAR"/>
</dbReference>
<dbReference type="EMBL" id="LODT01000029">
    <property type="protein sequence ID" value="KYQ92339.1"/>
    <property type="molecule type" value="Genomic_DNA"/>
</dbReference>
<dbReference type="STRING" id="361077.A0A151ZEJ7"/>
<dbReference type="OrthoDB" id="14717at2759"/>
<reference evidence="5 6" key="1">
    <citation type="submission" date="2015-12" db="EMBL/GenBank/DDBJ databases">
        <title>Dictyostelia acquired genes for synthesis and detection of signals that induce cell-type specialization by lateral gene transfer from prokaryotes.</title>
        <authorList>
            <person name="Gloeckner G."/>
            <person name="Schaap P."/>
        </authorList>
    </citation>
    <scope>NUCLEOTIDE SEQUENCE [LARGE SCALE GENOMIC DNA]</scope>
    <source>
        <strain evidence="5 6">TK</strain>
    </source>
</reference>
<dbReference type="GO" id="GO:0005525">
    <property type="term" value="F:GTP binding"/>
    <property type="evidence" value="ECO:0007669"/>
    <property type="project" value="UniProtKB-KW"/>
</dbReference>
<dbReference type="PROSITE" id="PS51417">
    <property type="entry name" value="ARF"/>
    <property type="match status" value="1"/>
</dbReference>
<sequence>MGVIFSKGYLPELPVGSLIKLGIIGLENAGKTTLLHKFIDSSYRKSIDSVLISMGVSIESIVYKGWDMFIGDLLYPEYIRKTYKPYLMGCDVVIFVVDSTDYANITAAKEQLDLLLVEDCISSSVFLVLANKQDQKKKMEPIQIENYLELYRLNIPWKCIATSFDTDFGIDESIKWILENTTKRTLYQ</sequence>
<keyword evidence="4" id="KW-0479">Metal-binding</keyword>
<dbReference type="InterPro" id="IPR024156">
    <property type="entry name" value="Small_GTPase_ARF"/>
</dbReference>
<keyword evidence="6" id="KW-1185">Reference proteome</keyword>
<dbReference type="Pfam" id="PF00025">
    <property type="entry name" value="Arf"/>
    <property type="match status" value="1"/>
</dbReference>
<accession>A0A151ZEJ7</accession>
<dbReference type="OMA" id="FIDNTHR"/>
<dbReference type="GO" id="GO:0003924">
    <property type="term" value="F:GTPase activity"/>
    <property type="evidence" value="ECO:0007669"/>
    <property type="project" value="InterPro"/>
</dbReference>
<protein>
    <submittedName>
        <fullName evidence="5">ADP-ribosylation factor-related protein</fullName>
    </submittedName>
</protein>
<keyword evidence="4" id="KW-0460">Magnesium</keyword>
<dbReference type="Gene3D" id="3.40.50.300">
    <property type="entry name" value="P-loop containing nucleotide triphosphate hydrolases"/>
    <property type="match status" value="1"/>
</dbReference>
<keyword evidence="2 3" id="KW-0342">GTP-binding</keyword>
<feature type="binding site" evidence="3">
    <location>
        <begin position="25"/>
        <end position="32"/>
    </location>
    <ligand>
        <name>GTP</name>
        <dbReference type="ChEBI" id="CHEBI:37565"/>
    </ligand>
</feature>
<keyword evidence="1 3" id="KW-0547">Nucleotide-binding</keyword>
<dbReference type="PRINTS" id="PR00328">
    <property type="entry name" value="SAR1GTPBP"/>
</dbReference>
<gene>
    <name evidence="5" type="ORF">DLAC_06302</name>
</gene>
<feature type="binding site" evidence="3">
    <location>
        <begin position="131"/>
        <end position="134"/>
    </location>
    <ligand>
        <name>GTP</name>
        <dbReference type="ChEBI" id="CHEBI:37565"/>
    </ligand>
</feature>
<name>A0A151ZEJ7_TIELA</name>
<dbReference type="InParanoid" id="A0A151ZEJ7"/>
<dbReference type="PANTHER" id="PTHR11711">
    <property type="entry name" value="ADP RIBOSYLATION FACTOR-RELATED"/>
    <property type="match status" value="1"/>
</dbReference>
<evidence type="ECO:0000313" key="5">
    <source>
        <dbReference type="EMBL" id="KYQ92339.1"/>
    </source>
</evidence>
<dbReference type="GO" id="GO:0046872">
    <property type="term" value="F:metal ion binding"/>
    <property type="evidence" value="ECO:0007669"/>
    <property type="project" value="UniProtKB-KW"/>
</dbReference>
<feature type="binding site" evidence="4">
    <location>
        <position position="32"/>
    </location>
    <ligand>
        <name>Mg(2+)</name>
        <dbReference type="ChEBI" id="CHEBI:18420"/>
    </ligand>
</feature>